<keyword evidence="2" id="KW-1185">Reference proteome</keyword>
<comment type="caution">
    <text evidence="1">The sequence shown here is derived from an EMBL/GenBank/DDBJ whole genome shotgun (WGS) entry which is preliminary data.</text>
</comment>
<evidence type="ECO:0000313" key="2">
    <source>
        <dbReference type="Proteomes" id="UP001165667"/>
    </source>
</evidence>
<name>A0AA41YWF3_9HYPH</name>
<organism evidence="1 2">
    <name type="scientific">Lichenifustis flavocetrariae</name>
    <dbReference type="NCBI Taxonomy" id="2949735"/>
    <lineage>
        <taxon>Bacteria</taxon>
        <taxon>Pseudomonadati</taxon>
        <taxon>Pseudomonadota</taxon>
        <taxon>Alphaproteobacteria</taxon>
        <taxon>Hyphomicrobiales</taxon>
        <taxon>Lichenihabitantaceae</taxon>
        <taxon>Lichenifustis</taxon>
    </lineage>
</organism>
<reference evidence="1" key="1">
    <citation type="submission" date="2022-05" db="EMBL/GenBank/DDBJ databases">
        <authorList>
            <person name="Pankratov T."/>
        </authorList>
    </citation>
    <scope>NUCLEOTIDE SEQUENCE</scope>
    <source>
        <strain evidence="1">BP6-180914</strain>
    </source>
</reference>
<protein>
    <submittedName>
        <fullName evidence="1">Uncharacterized protein</fullName>
    </submittedName>
</protein>
<dbReference type="AlphaFoldDB" id="A0AA41YWF3"/>
<dbReference type="Proteomes" id="UP001165667">
    <property type="component" value="Unassembled WGS sequence"/>
</dbReference>
<accession>A0AA41YWF3</accession>
<dbReference type="EMBL" id="JAMOIM010000006">
    <property type="protein sequence ID" value="MCW6508486.1"/>
    <property type="molecule type" value="Genomic_DNA"/>
</dbReference>
<gene>
    <name evidence="1" type="ORF">M8523_10700</name>
</gene>
<proteinExistence type="predicted"/>
<dbReference type="RefSeq" id="WP_282584858.1">
    <property type="nucleotide sequence ID" value="NZ_JAMOIM010000006.1"/>
</dbReference>
<evidence type="ECO:0000313" key="1">
    <source>
        <dbReference type="EMBL" id="MCW6508486.1"/>
    </source>
</evidence>
<sequence length="115" mass="11874">MRGIQSKAVIGLAVAGMMIGLTGTDASAATVRHLYRKGHSGYYYGHHYRNYGRSNVGPAIAGAALGVIGLAAGAAAANAYDRDDYEPGYAYGGYGYAPPPYAYGGGGYGYGYAPY</sequence>